<proteinExistence type="predicted"/>
<comment type="caution">
    <text evidence="1">The sequence shown here is derived from an EMBL/GenBank/DDBJ whole genome shotgun (WGS) entry which is preliminary data.</text>
</comment>
<dbReference type="EMBL" id="JAHRIP010060653">
    <property type="protein sequence ID" value="MEQ2304948.1"/>
    <property type="molecule type" value="Genomic_DNA"/>
</dbReference>
<keyword evidence="2" id="KW-1185">Reference proteome</keyword>
<sequence>MISAKDFDIVNRYQLLQFQHPQHLTLTFSPCGIDTALPKVQYVLHKHSVVWIEEQNIIVKARLMSPRYIYAWTTSFIICGHTHAQQSLFHAHSLRQKFKIAGL</sequence>
<evidence type="ECO:0000313" key="1">
    <source>
        <dbReference type="EMBL" id="MEQ2304948.1"/>
    </source>
</evidence>
<protein>
    <submittedName>
        <fullName evidence="1">Uncharacterized protein</fullName>
    </submittedName>
</protein>
<reference evidence="1 2" key="1">
    <citation type="submission" date="2021-06" db="EMBL/GenBank/DDBJ databases">
        <authorList>
            <person name="Palmer J.M."/>
        </authorList>
    </citation>
    <scope>NUCLEOTIDE SEQUENCE [LARGE SCALE GENOMIC DNA]</scope>
    <source>
        <strain evidence="1 2">AS_MEX2019</strain>
        <tissue evidence="1">Muscle</tissue>
    </source>
</reference>
<evidence type="ECO:0000313" key="2">
    <source>
        <dbReference type="Proteomes" id="UP001469553"/>
    </source>
</evidence>
<accession>A0ABV0ZFD1</accession>
<gene>
    <name evidence="1" type="ORF">AMECASPLE_032481</name>
</gene>
<dbReference type="Proteomes" id="UP001469553">
    <property type="component" value="Unassembled WGS sequence"/>
</dbReference>
<name>A0ABV0ZFD1_9TELE</name>
<organism evidence="1 2">
    <name type="scientific">Ameca splendens</name>
    <dbReference type="NCBI Taxonomy" id="208324"/>
    <lineage>
        <taxon>Eukaryota</taxon>
        <taxon>Metazoa</taxon>
        <taxon>Chordata</taxon>
        <taxon>Craniata</taxon>
        <taxon>Vertebrata</taxon>
        <taxon>Euteleostomi</taxon>
        <taxon>Actinopterygii</taxon>
        <taxon>Neopterygii</taxon>
        <taxon>Teleostei</taxon>
        <taxon>Neoteleostei</taxon>
        <taxon>Acanthomorphata</taxon>
        <taxon>Ovalentaria</taxon>
        <taxon>Atherinomorphae</taxon>
        <taxon>Cyprinodontiformes</taxon>
        <taxon>Goodeidae</taxon>
        <taxon>Ameca</taxon>
    </lineage>
</organism>